<comment type="subcellular location">
    <subcellularLocation>
        <location evidence="1">Cell membrane</location>
        <topology evidence="1">Multi-pass membrane protein</topology>
    </subcellularLocation>
</comment>
<dbReference type="InterPro" id="IPR026612">
    <property type="entry name" value="STRA6-like"/>
</dbReference>
<keyword evidence="8" id="KW-0175">Coiled coil</keyword>
<protein>
    <submittedName>
        <fullName evidence="11">Uncharacterized protein</fullName>
    </submittedName>
</protein>
<name>A0ABQ8Z052_9EUKA</name>
<feature type="transmembrane region" description="Helical" evidence="10">
    <location>
        <begin position="1756"/>
        <end position="1779"/>
    </location>
</feature>
<keyword evidence="6 10" id="KW-0472">Membrane</keyword>
<gene>
    <name evidence="11" type="ORF">M0813_16302</name>
</gene>
<keyword evidence="5 10" id="KW-1133">Transmembrane helix</keyword>
<feature type="transmembrane region" description="Helical" evidence="10">
    <location>
        <begin position="1889"/>
        <end position="1913"/>
    </location>
</feature>
<sequence>MKKICGCLIFDKKTKTIKGLHTPYFLDLVTDKVRSRFFTIVLFFFIVTFGCYIALSSIFDQQDVTREDGVSEMLFAAYPPTLVYYQETHIKPRIRIINEYQVGLDNKTVKVDVVYVYSMKEFQGGSTLLQSRNEHLLDVGTKGTLSSKTDSDGFINFDFLLTYGGTGIVLLTFTCDETVVTFPILTESKVNKIKLLNNPPKSNQQFGKALTTQPRIQLFDSDDNPISGHYVSLFTVETTYILYPYYERAAELLHHTQGPSDSDGIIQFQDFKVLGSNTLPQFFGVFCEDDLTEVKTIKNWVNYKNNITNNQLMIEPINFETEVHEIKIIRDISKNNIDGEAFKTQPKLQVLDSNGDGLSGIYIYAKISYLNGFPTSDFRQDTSWTTKYLLNPVIGPTDSEGYAEYENLRLSVLGFTGGNEDPERYFQIKFRCEGVSSEPTKKFYVLSNVASLKWIHKPTSITPLMNNAYYDLQNLTEPYGSIHARPMIKVLDSDGRGIVDKLVIIQAYPDGLKDDLDLIQFEDSIAWSDSDGVASFSSARIVSYQSSDYQNVTFLFRCDTIDDFISDPIEIEIGTDDSIRCSKILIDETQIPKVDGRYIVGTDPVDLKIQVLDYKGDPREGMQINLGVISSNNIPDIIYEPTVIDEYTDSNGEATIKGFRLFGYNTTGDFFLSAANPNVSSITTTGGYPSDCFLYFRISLLNPVYELKIEEFPDPDSDSDVIYPFHPINKLIKLRAVDFLGNGVESIQIASILIQYPSYLSQLNLDKIIGPEENLHVPPNTININTKLFINTNKTDSDGYVYINDLWIGYPGNFYIFFLGNGIICDHSETLEINSQVSNITFHVQPDNVNNAIVSGENFQTQPEILIVDQNNDTLENYYIIAYVKDHQKEMKLLTAGQTYGAISNPSNSDGIAKFDEMKFKQILQNNDYYISFRSYFPASSTSTSTSTSTAMHTGNTQKYLEIVSNKILGKTQVSTIIISGFPSSSAPGVPFPSIPIVQIFGENDEQLPNKIVTLAITLAPEDITEVSQIFENYEAVSDENGRILFKDLKFKSSAPLGIYIVQFNSDDAQSETIFIQCTNQVYSLNILIQPIDQVKVGIPFSVTNQVEIYGSTVILGELSVQALTKSGGVIPEKSVNAFIKRNFNDTGVLDPQRVTSFTDNNGIAKFDLKFLAATPAEYTLQFIADGVITSESTRIKVTNPIQRIEIVQQPGILQQTNVKINVKLPQQPIIQIIKNGDEPIDVIQQKSITITANNGGKVKYTSVFSGDDGKITLQDLSIIDSPSGVYQLTFNVDGILSPLSNEIQVYNPSEPNFSNVSNIKSYIIIACLVVLLPFLANSGFVQKKYIMIFPLISILFILLLNLVVLAFTQSPFANVYLGIAYTVFIIASYLTIVGVLLIILLHWFKKNKNWEFHNKKKLKFLNLVNRLMTIGSNRKLLRNQVIEKILYFEKEKRGLLDDFNIQSGSDSSSASGDGGGDGDGDDDSSGNGKYQSLRIIMKKWENTIDILTNEQLKEFLNLNDIDEFGLEYESESDSETETEKVTVNNIENENDIENNLLDNENKKINKYEIEIEEEKEKEKEYEDKKGKGNEKNQLKIVYYDNEKQSTPKKKKSIKKKIISMVKKLKKKKKNNPHKQFELKSDFYYPQRLLLSIFLSVIIVSFCILIFLKLIDWLYIYSLTKRQVLLTYQSKLASYVSYYDLINQISSSEYSSSLNKLLSLIEKNVKVVNSSQIQLDTILKFVNFLSQINAKYIDNFFSAVVMCSNLATAVGILVIIVLWHSILGEYKKNIMLLRQGKYPFELKTNISNAVNYTSLQSWLTGIAYLVTYFVFFLVFLCFGFSFLRSFLWAKLWPLLLTIIISFISKKIVQTIMKKYMIQFNKVRSFRAFTLFDFFWTFTNLVASFSMAVIRIFVRIILSLITILRVDIPIFGGFLSAIDSGHGAYVGVAMMDHDHNNPTHLIFSDLVINDYKAKRLAKKRTFFKKKQKTRNKISLDKKEHLLTDYHDGSIINNETTKFNTHDLKLKLKKRAMSKWFIYSSLLNNPDLRKHRANYIHKRKQLKSEKEENEKKLTQNEKIIAVEIITDDEF</sequence>
<evidence type="ECO:0000256" key="10">
    <source>
        <dbReference type="SAM" id="Phobius"/>
    </source>
</evidence>
<accession>A0ABQ8Z052</accession>
<feature type="transmembrane region" description="Helical" evidence="10">
    <location>
        <begin position="1849"/>
        <end position="1868"/>
    </location>
</feature>
<keyword evidence="12" id="KW-1185">Reference proteome</keyword>
<feature type="region of interest" description="Disordered" evidence="9">
    <location>
        <begin position="1461"/>
        <end position="1488"/>
    </location>
</feature>
<feature type="coiled-coil region" evidence="8">
    <location>
        <begin position="1544"/>
        <end position="1592"/>
    </location>
</feature>
<evidence type="ECO:0000313" key="12">
    <source>
        <dbReference type="Proteomes" id="UP001150062"/>
    </source>
</evidence>
<feature type="transmembrane region" description="Helical" evidence="10">
    <location>
        <begin position="37"/>
        <end position="55"/>
    </location>
</feature>
<evidence type="ECO:0000256" key="9">
    <source>
        <dbReference type="SAM" id="MobiDB-lite"/>
    </source>
</evidence>
<feature type="transmembrane region" description="Helical" evidence="10">
    <location>
        <begin position="1349"/>
        <end position="1368"/>
    </location>
</feature>
<evidence type="ECO:0000256" key="7">
    <source>
        <dbReference type="ARBA" id="ARBA00023170"/>
    </source>
</evidence>
<feature type="transmembrane region" description="Helical" evidence="10">
    <location>
        <begin position="1822"/>
        <end position="1843"/>
    </location>
</feature>
<reference evidence="11" key="1">
    <citation type="submission" date="2022-08" db="EMBL/GenBank/DDBJ databases">
        <title>Novel sulfate-reducing endosymbionts in the free-living metamonad Anaeramoeba.</title>
        <authorList>
            <person name="Jerlstrom-Hultqvist J."/>
            <person name="Cepicka I."/>
            <person name="Gallot-Lavallee L."/>
            <person name="Salas-Leiva D."/>
            <person name="Curtis B.A."/>
            <person name="Zahonova K."/>
            <person name="Pipaliya S."/>
            <person name="Dacks J."/>
            <person name="Roger A.J."/>
        </authorList>
    </citation>
    <scope>NUCLEOTIDE SEQUENCE</scope>
    <source>
        <strain evidence="11">Schooner1</strain>
    </source>
</reference>
<feature type="coiled-coil region" evidence="8">
    <location>
        <begin position="2046"/>
        <end position="2077"/>
    </location>
</feature>
<dbReference type="EMBL" id="JAOAOG010000084">
    <property type="protein sequence ID" value="KAJ6250246.1"/>
    <property type="molecule type" value="Genomic_DNA"/>
</dbReference>
<evidence type="ECO:0000256" key="4">
    <source>
        <dbReference type="ARBA" id="ARBA00022692"/>
    </source>
</evidence>
<keyword evidence="2" id="KW-0813">Transport</keyword>
<feature type="transmembrane region" description="Helical" evidence="10">
    <location>
        <begin position="1380"/>
        <end position="1405"/>
    </location>
</feature>
<keyword evidence="3" id="KW-1003">Cell membrane</keyword>
<dbReference type="PANTHER" id="PTHR21444">
    <property type="entry name" value="COILED-COIL DOMAIN-CONTAINING PROTEIN 180"/>
    <property type="match status" value="1"/>
</dbReference>
<organism evidence="11 12">
    <name type="scientific">Anaeramoeba flamelloides</name>
    <dbReference type="NCBI Taxonomy" id="1746091"/>
    <lineage>
        <taxon>Eukaryota</taxon>
        <taxon>Metamonada</taxon>
        <taxon>Anaeramoebidae</taxon>
        <taxon>Anaeramoeba</taxon>
    </lineage>
</organism>
<keyword evidence="7" id="KW-0675">Receptor</keyword>
<dbReference type="Proteomes" id="UP001150062">
    <property type="component" value="Unassembled WGS sequence"/>
</dbReference>
<evidence type="ECO:0000256" key="5">
    <source>
        <dbReference type="ARBA" id="ARBA00022989"/>
    </source>
</evidence>
<comment type="caution">
    <text evidence="11">The sequence shown here is derived from an EMBL/GenBank/DDBJ whole genome shotgun (WGS) entry which is preliminary data.</text>
</comment>
<evidence type="ECO:0000313" key="11">
    <source>
        <dbReference type="EMBL" id="KAJ6250246.1"/>
    </source>
</evidence>
<dbReference type="Pfam" id="PF14752">
    <property type="entry name" value="RBP_receptor"/>
    <property type="match status" value="1"/>
</dbReference>
<evidence type="ECO:0000256" key="8">
    <source>
        <dbReference type="SAM" id="Coils"/>
    </source>
</evidence>
<keyword evidence="4 10" id="KW-0812">Transmembrane</keyword>
<evidence type="ECO:0000256" key="2">
    <source>
        <dbReference type="ARBA" id="ARBA00022448"/>
    </source>
</evidence>
<evidence type="ECO:0000256" key="1">
    <source>
        <dbReference type="ARBA" id="ARBA00004651"/>
    </source>
</evidence>
<feature type="transmembrane region" description="Helical" evidence="10">
    <location>
        <begin position="1320"/>
        <end position="1337"/>
    </location>
</feature>
<dbReference type="PANTHER" id="PTHR21444:SF15">
    <property type="entry name" value="RECEPTOR FOR RETINOL UPTAKE STRA6"/>
    <property type="match status" value="1"/>
</dbReference>
<evidence type="ECO:0000256" key="3">
    <source>
        <dbReference type="ARBA" id="ARBA00022475"/>
    </source>
</evidence>
<feature type="transmembrane region" description="Helical" evidence="10">
    <location>
        <begin position="1649"/>
        <end position="1671"/>
    </location>
</feature>
<evidence type="ECO:0000256" key="6">
    <source>
        <dbReference type="ARBA" id="ARBA00023136"/>
    </source>
</evidence>
<proteinExistence type="predicted"/>